<organism evidence="2 3">
    <name type="scientific">Rhodococcus sovatensis</name>
    <dbReference type="NCBI Taxonomy" id="1805840"/>
    <lineage>
        <taxon>Bacteria</taxon>
        <taxon>Bacillati</taxon>
        <taxon>Actinomycetota</taxon>
        <taxon>Actinomycetes</taxon>
        <taxon>Mycobacteriales</taxon>
        <taxon>Nocardiaceae</taxon>
        <taxon>Rhodococcus</taxon>
    </lineage>
</organism>
<dbReference type="Proteomes" id="UP001432000">
    <property type="component" value="Chromosome"/>
</dbReference>
<reference evidence="2 3" key="1">
    <citation type="submission" date="2024-03" db="EMBL/GenBank/DDBJ databases">
        <title>Natural products discovery in diverse microorganisms through a two-stage MS feature dereplication strategy.</title>
        <authorList>
            <person name="Zhang R."/>
        </authorList>
    </citation>
    <scope>NUCLEOTIDE SEQUENCE [LARGE SCALE GENOMIC DNA]</scope>
    <source>
        <strain evidence="2 3">18930</strain>
    </source>
</reference>
<accession>A0ABZ2PMY8</accession>
<evidence type="ECO:0000313" key="3">
    <source>
        <dbReference type="Proteomes" id="UP001432000"/>
    </source>
</evidence>
<proteinExistence type="predicted"/>
<keyword evidence="3" id="KW-1185">Reference proteome</keyword>
<gene>
    <name evidence="2" type="ORF">WDS16_08215</name>
</gene>
<evidence type="ECO:0000313" key="2">
    <source>
        <dbReference type="EMBL" id="WXG70465.1"/>
    </source>
</evidence>
<sequence length="264" mass="28758">MSAWGAIIGGGATAIAATAGVFAAIAAVRTLRATKRDSRDRTRPMVGAELVLGSNPEDQNAYLVIRNYGHTVAYNVQVWFTPRITSTGTRSGRLSFVPTLLARYDNPITTMMPGVQMRNAWWFDRGVLSEDGDKSVNDEPIPACATVTIRLSDRPNFWSKGAERYTDEFVLDVATLRGELITKRSDDPHALQKRSTQATEAIRVAVASASNAVVKMENYLRPDDVRQREAEQAAESARVVGELIRQVSPHSVTLPTPSGDTSPG</sequence>
<feature type="transmembrane region" description="Helical" evidence="1">
    <location>
        <begin position="6"/>
        <end position="31"/>
    </location>
</feature>
<dbReference type="RefSeq" id="WP_338891909.1">
    <property type="nucleotide sequence ID" value="NZ_CP147846.1"/>
</dbReference>
<evidence type="ECO:0000256" key="1">
    <source>
        <dbReference type="SAM" id="Phobius"/>
    </source>
</evidence>
<name>A0ABZ2PMY8_9NOCA</name>
<keyword evidence="1" id="KW-0812">Transmembrane</keyword>
<protein>
    <submittedName>
        <fullName evidence="2">Uncharacterized protein</fullName>
    </submittedName>
</protein>
<keyword evidence="1" id="KW-1133">Transmembrane helix</keyword>
<dbReference type="EMBL" id="CP147846">
    <property type="protein sequence ID" value="WXG70465.1"/>
    <property type="molecule type" value="Genomic_DNA"/>
</dbReference>
<keyword evidence="1" id="KW-0472">Membrane</keyword>